<gene>
    <name evidence="2" type="ORF">GGP61_001517</name>
</gene>
<dbReference type="CDD" id="cd02042">
    <property type="entry name" value="ParAB_family"/>
    <property type="match status" value="1"/>
</dbReference>
<proteinExistence type="predicted"/>
<dbReference type="PANTHER" id="PTHR13696:SF99">
    <property type="entry name" value="COBYRINIC ACID AC-DIAMIDE SYNTHASE"/>
    <property type="match status" value="1"/>
</dbReference>
<dbReference type="PIRSF" id="PIRSF009320">
    <property type="entry name" value="Nuc_binding_HP_1000"/>
    <property type="match status" value="1"/>
</dbReference>
<dbReference type="InterPro" id="IPR025669">
    <property type="entry name" value="AAA_dom"/>
</dbReference>
<dbReference type="InterPro" id="IPR027417">
    <property type="entry name" value="P-loop_NTPase"/>
</dbReference>
<dbReference type="Proteomes" id="UP001155057">
    <property type="component" value="Unassembled WGS sequence"/>
</dbReference>
<protein>
    <submittedName>
        <fullName evidence="2">Chromosome partitioning protein</fullName>
    </submittedName>
</protein>
<sequence length="245" mass="26390">MKTTFANLKGGAGKTTSAVAIADALSHEGHVLVVDLDPQGTLSAWIAERTEAARELLTGDFRPSDHILSVREGLDVIPSNRSLERATQKRSAELASRLERLWAATSGVDHVLVDTPPQAGELVTASLLSADNVLCPVAPGRGAVDGLIHLMDYTRRIGGADLWGAFACNVDLRSKLHKQVPTDLVEKLGEKASRYFVRSTVQLQEAETASELPSNYCPGATAWEDYRALTADLYDLTTDVEGTHV</sequence>
<evidence type="ECO:0000259" key="1">
    <source>
        <dbReference type="Pfam" id="PF13614"/>
    </source>
</evidence>
<dbReference type="AlphaFoldDB" id="A0A9X2Q743"/>
<accession>A0A9X2Q743</accession>
<feature type="domain" description="AAA" evidence="1">
    <location>
        <begin position="4"/>
        <end position="157"/>
    </location>
</feature>
<name>A0A9X2Q743_9BACT</name>
<dbReference type="PANTHER" id="PTHR13696">
    <property type="entry name" value="P-LOOP CONTAINING NUCLEOSIDE TRIPHOSPHATE HYDROLASE"/>
    <property type="match status" value="1"/>
</dbReference>
<dbReference type="RefSeq" id="WP_259123876.1">
    <property type="nucleotide sequence ID" value="NZ_JANTZO010000005.1"/>
</dbReference>
<comment type="caution">
    <text evidence="2">The sequence shown here is derived from an EMBL/GenBank/DDBJ whole genome shotgun (WGS) entry which is preliminary data.</text>
</comment>
<dbReference type="EMBL" id="JANUAE010000004">
    <property type="protein sequence ID" value="MCS3709913.1"/>
    <property type="molecule type" value="Genomic_DNA"/>
</dbReference>
<reference evidence="2" key="1">
    <citation type="submission" date="2022-08" db="EMBL/GenBank/DDBJ databases">
        <title>Genomic Encyclopedia of Type Strains, Phase V (KMG-V): Genome sequencing to study the core and pangenomes of soil and plant-associated prokaryotes.</title>
        <authorList>
            <person name="Whitman W."/>
        </authorList>
    </citation>
    <scope>NUCLEOTIDE SEQUENCE</scope>
    <source>
        <strain evidence="2">SP3049</strain>
    </source>
</reference>
<dbReference type="Gene3D" id="3.40.50.300">
    <property type="entry name" value="P-loop containing nucleotide triphosphate hydrolases"/>
    <property type="match status" value="1"/>
</dbReference>
<dbReference type="SUPFAM" id="SSF52540">
    <property type="entry name" value="P-loop containing nucleoside triphosphate hydrolases"/>
    <property type="match status" value="1"/>
</dbReference>
<dbReference type="InterPro" id="IPR050678">
    <property type="entry name" value="DNA_Partitioning_ATPase"/>
</dbReference>
<organism evidence="2 3">
    <name type="scientific">Salinibacter ruber</name>
    <dbReference type="NCBI Taxonomy" id="146919"/>
    <lineage>
        <taxon>Bacteria</taxon>
        <taxon>Pseudomonadati</taxon>
        <taxon>Rhodothermota</taxon>
        <taxon>Rhodothermia</taxon>
        <taxon>Rhodothermales</taxon>
        <taxon>Salinibacteraceae</taxon>
        <taxon>Salinibacter</taxon>
    </lineage>
</organism>
<evidence type="ECO:0000313" key="3">
    <source>
        <dbReference type="Proteomes" id="UP001155057"/>
    </source>
</evidence>
<evidence type="ECO:0000313" key="2">
    <source>
        <dbReference type="EMBL" id="MCS3709913.1"/>
    </source>
</evidence>
<dbReference type="Pfam" id="PF13614">
    <property type="entry name" value="AAA_31"/>
    <property type="match status" value="1"/>
</dbReference>